<dbReference type="Proteomes" id="UP001195769">
    <property type="component" value="Unassembled WGS sequence"/>
</dbReference>
<dbReference type="AlphaFoldDB" id="A0AAD4DMV8"/>
<name>A0AAD4DMV8_9AGAM</name>
<dbReference type="GeneID" id="64657817"/>
<reference evidence="1" key="1">
    <citation type="journal article" date="2020" name="New Phytol.">
        <title>Comparative genomics reveals dynamic genome evolution in host specialist ectomycorrhizal fungi.</title>
        <authorList>
            <person name="Lofgren L.A."/>
            <person name="Nguyen N.H."/>
            <person name="Vilgalys R."/>
            <person name="Ruytinx J."/>
            <person name="Liao H.L."/>
            <person name="Branco S."/>
            <person name="Kuo A."/>
            <person name="LaButti K."/>
            <person name="Lipzen A."/>
            <person name="Andreopoulos W."/>
            <person name="Pangilinan J."/>
            <person name="Riley R."/>
            <person name="Hundley H."/>
            <person name="Na H."/>
            <person name="Barry K."/>
            <person name="Grigoriev I.V."/>
            <person name="Stajich J.E."/>
            <person name="Kennedy P.G."/>
        </authorList>
    </citation>
    <scope>NUCLEOTIDE SEQUENCE</scope>
    <source>
        <strain evidence="1">FC203</strain>
    </source>
</reference>
<accession>A0AAD4DMV8</accession>
<dbReference type="EMBL" id="JABBWK010000584">
    <property type="protein sequence ID" value="KAG1882842.1"/>
    <property type="molecule type" value="Genomic_DNA"/>
</dbReference>
<sequence length="164" mass="19335">MRRPSSDPRVHVTVLARRRAFRSDTVARLRYVHRLLRSWQRHPEPRMKKLSDYHGGLPSRNLNWSPLFDSPVLMAPDRLATVQHKYGRSNFLCMQRALAGSHRLTESCRKAGMKPQTSARRFRKSTRWQKSLRKLESCMYVEENLVAVLVHRIKEPRSYCPIRA</sequence>
<keyword evidence="2" id="KW-1185">Reference proteome</keyword>
<organism evidence="1 2">
    <name type="scientific">Suillus fuscotomentosus</name>
    <dbReference type="NCBI Taxonomy" id="1912939"/>
    <lineage>
        <taxon>Eukaryota</taxon>
        <taxon>Fungi</taxon>
        <taxon>Dikarya</taxon>
        <taxon>Basidiomycota</taxon>
        <taxon>Agaricomycotina</taxon>
        <taxon>Agaricomycetes</taxon>
        <taxon>Agaricomycetidae</taxon>
        <taxon>Boletales</taxon>
        <taxon>Suillineae</taxon>
        <taxon>Suillaceae</taxon>
        <taxon>Suillus</taxon>
    </lineage>
</organism>
<evidence type="ECO:0000313" key="1">
    <source>
        <dbReference type="EMBL" id="KAG1882842.1"/>
    </source>
</evidence>
<proteinExistence type="predicted"/>
<comment type="caution">
    <text evidence="1">The sequence shown here is derived from an EMBL/GenBank/DDBJ whole genome shotgun (WGS) entry which is preliminary data.</text>
</comment>
<dbReference type="RefSeq" id="XP_041216135.1">
    <property type="nucleotide sequence ID" value="XM_041363519.1"/>
</dbReference>
<evidence type="ECO:0000313" key="2">
    <source>
        <dbReference type="Proteomes" id="UP001195769"/>
    </source>
</evidence>
<protein>
    <submittedName>
        <fullName evidence="1">Uncharacterized protein</fullName>
    </submittedName>
</protein>
<gene>
    <name evidence="1" type="ORF">F5891DRAFT_1095495</name>
</gene>